<keyword evidence="1" id="KW-0808">Transferase</keyword>
<dbReference type="STRING" id="1220589.CD32_13965"/>
<dbReference type="PANTHER" id="PTHR42866:SF1">
    <property type="entry name" value="SPORE COAT POLYSACCHARIDE BIOSYNTHESIS PROTEIN SPSF"/>
    <property type="match status" value="1"/>
</dbReference>
<dbReference type="GO" id="GO:0005829">
    <property type="term" value="C:cytosol"/>
    <property type="evidence" value="ECO:0007669"/>
    <property type="project" value="TreeGrafter"/>
</dbReference>
<keyword evidence="1" id="KW-0548">Nucleotidyltransferase</keyword>
<organism evidence="1 2">
    <name type="scientific">Lysinibacillus odysseyi 34hs-1 = NBRC 100172</name>
    <dbReference type="NCBI Taxonomy" id="1220589"/>
    <lineage>
        <taxon>Bacteria</taxon>
        <taxon>Bacillati</taxon>
        <taxon>Bacillota</taxon>
        <taxon>Bacilli</taxon>
        <taxon>Bacillales</taxon>
        <taxon>Bacillaceae</taxon>
        <taxon>Lysinibacillus</taxon>
    </lineage>
</organism>
<dbReference type="PANTHER" id="PTHR42866">
    <property type="entry name" value="3-DEOXY-MANNO-OCTULOSONATE CYTIDYLYLTRANSFERASE"/>
    <property type="match status" value="1"/>
</dbReference>
<dbReference type="AlphaFoldDB" id="A0A0A3IGG7"/>
<dbReference type="SUPFAM" id="SSF53448">
    <property type="entry name" value="Nucleotide-diphospho-sugar transferases"/>
    <property type="match status" value="1"/>
</dbReference>
<dbReference type="GO" id="GO:0016779">
    <property type="term" value="F:nucleotidyltransferase activity"/>
    <property type="evidence" value="ECO:0007669"/>
    <property type="project" value="UniProtKB-KW"/>
</dbReference>
<proteinExistence type="predicted"/>
<protein>
    <submittedName>
        <fullName evidence="1">Acylneuraminate cytidylyltransferase</fullName>
    </submittedName>
</protein>
<dbReference type="InterPro" id="IPR029044">
    <property type="entry name" value="Nucleotide-diphossugar_trans"/>
</dbReference>
<dbReference type="Pfam" id="PF02348">
    <property type="entry name" value="CTP_transf_3"/>
    <property type="match status" value="1"/>
</dbReference>
<evidence type="ECO:0000313" key="1">
    <source>
        <dbReference type="EMBL" id="KGR83804.1"/>
    </source>
</evidence>
<dbReference type="InterPro" id="IPR003329">
    <property type="entry name" value="Cytidylyl_trans"/>
</dbReference>
<comment type="caution">
    <text evidence="1">The sequence shown here is derived from an EMBL/GenBank/DDBJ whole genome shotgun (WGS) entry which is preliminary data.</text>
</comment>
<sequence length="240" mass="27391">MKIIAIIQARMGSTRLPGKVLKPLGNTDVLSYVVARSRKIEGVAEVIVATSSLPQDDAIVKWCEDHFVEYYRGSEEDVLDRYVQCANLYQPDYVIRVTADCPFVDYEMASEMVALAKNTQAEVIDIAQKLPRGLAVEIISYDALCRIHTITTELRHREHVTYYAYEFKAQFKREIYEPPVDRQYPELRITLDTVEDYALCSVLAHHFNDKFISSATIVAFLNSTPKIAKINAHIEQKEVN</sequence>
<name>A0A0A3IGG7_9BACI</name>
<evidence type="ECO:0000313" key="2">
    <source>
        <dbReference type="Proteomes" id="UP000030437"/>
    </source>
</evidence>
<reference evidence="1 2" key="1">
    <citation type="submission" date="2014-02" db="EMBL/GenBank/DDBJ databases">
        <title>Draft genome sequence of Lysinibacillus odysseyi NBRC 100172.</title>
        <authorList>
            <person name="Zhang F."/>
            <person name="Wang G."/>
            <person name="Zhang L."/>
        </authorList>
    </citation>
    <scope>NUCLEOTIDE SEQUENCE [LARGE SCALE GENOMIC DNA]</scope>
    <source>
        <strain evidence="1 2">NBRC 100172</strain>
    </source>
</reference>
<dbReference type="Gene3D" id="3.90.550.10">
    <property type="entry name" value="Spore Coat Polysaccharide Biosynthesis Protein SpsA, Chain A"/>
    <property type="match status" value="1"/>
</dbReference>
<dbReference type="Proteomes" id="UP000030437">
    <property type="component" value="Unassembled WGS sequence"/>
</dbReference>
<keyword evidence="2" id="KW-1185">Reference proteome</keyword>
<gene>
    <name evidence="1" type="ORF">CD32_13965</name>
</gene>
<accession>A0A0A3IGG7</accession>
<dbReference type="RefSeq" id="WP_036155660.1">
    <property type="nucleotide sequence ID" value="NZ_AVCX01000004.1"/>
</dbReference>
<dbReference type="eggNOG" id="COG1861">
    <property type="taxonomic scope" value="Bacteria"/>
</dbReference>
<dbReference type="OrthoDB" id="9815559at2"/>
<dbReference type="EMBL" id="JPVP01000057">
    <property type="protein sequence ID" value="KGR83804.1"/>
    <property type="molecule type" value="Genomic_DNA"/>
</dbReference>
<dbReference type="CDD" id="cd02518">
    <property type="entry name" value="GT2_SpsF"/>
    <property type="match status" value="1"/>
</dbReference>